<accession>Q39U03</accession>
<name>Q39U03_GEOMG</name>
<dbReference type="InterPro" id="IPR013424">
    <property type="entry name" value="Ice-binding_C"/>
</dbReference>
<feature type="domain" description="Ice-binding protein C-terminal" evidence="3">
    <location>
        <begin position="295"/>
        <end position="319"/>
    </location>
</feature>
<dbReference type="HOGENOM" id="CLU_862664_0_0_7"/>
<evidence type="ECO:0000256" key="2">
    <source>
        <dbReference type="SAM" id="SignalP"/>
    </source>
</evidence>
<dbReference type="RefSeq" id="WP_004512909.1">
    <property type="nucleotide sequence ID" value="NC_007517.1"/>
</dbReference>
<dbReference type="STRING" id="269799.Gmet_2042"/>
<feature type="signal peptide" evidence="2">
    <location>
        <begin position="1"/>
        <end position="24"/>
    </location>
</feature>
<keyword evidence="2" id="KW-0732">Signal</keyword>
<proteinExistence type="predicted"/>
<dbReference type="Pfam" id="PF07589">
    <property type="entry name" value="PEP-CTERM"/>
    <property type="match status" value="1"/>
</dbReference>
<evidence type="ECO:0000313" key="4">
    <source>
        <dbReference type="EMBL" id="ABB32271.1"/>
    </source>
</evidence>
<gene>
    <name evidence="4" type="ordered locus">Gmet_2042</name>
</gene>
<keyword evidence="1" id="KW-0472">Membrane</keyword>
<feature type="chain" id="PRO_5004223511" evidence="2">
    <location>
        <begin position="25"/>
        <end position="322"/>
    </location>
</feature>
<keyword evidence="5" id="KW-1185">Reference proteome</keyword>
<dbReference type="NCBIfam" id="TIGR02595">
    <property type="entry name" value="PEP_CTERM"/>
    <property type="match status" value="1"/>
</dbReference>
<dbReference type="KEGG" id="gme:Gmet_2042"/>
<protein>
    <submittedName>
        <fullName evidence="4">PEP motif-containing protein, putative exosortase substrate</fullName>
    </submittedName>
</protein>
<dbReference type="eggNOG" id="COG4932">
    <property type="taxonomic scope" value="Bacteria"/>
</dbReference>
<reference evidence="4 5" key="1">
    <citation type="submission" date="2005-10" db="EMBL/GenBank/DDBJ databases">
        <title>Complete sequence of Geobacter metallireducens GS-15.</title>
        <authorList>
            <consortium name="US DOE Joint Genome Institute"/>
            <person name="Copeland A."/>
            <person name="Lucas S."/>
            <person name="Lapidus A."/>
            <person name="Barry K."/>
            <person name="Detter J.C."/>
            <person name="Glavina T."/>
            <person name="Hammon N."/>
            <person name="Israni S."/>
            <person name="Pitluck S."/>
            <person name="Di Bartolo G."/>
            <person name="Chain P."/>
            <person name="Schmutz J."/>
            <person name="Larimer F."/>
            <person name="Land M."/>
            <person name="Kyrpides N."/>
            <person name="Ivanova N."/>
            <person name="Richardson P."/>
        </authorList>
    </citation>
    <scope>NUCLEOTIDE SEQUENCE [LARGE SCALE GENOMIC DNA]</scope>
    <source>
        <strain evidence="5">ATCC 53774 / DSM 7210 / GS-15</strain>
    </source>
</reference>
<sequence>MKTVKNVAITAALFATCAASNAFAATTTIDFAGVSQPVAQLDWSVGNALGVNAVPLAVTDGTGNPATDPAVNPALQTHFNLYYQAILGNYNNATNKPILGSGLNSTYEITAMIAFGERGYTSAIAGPVPANASFFFDPTLPNYVKFYKSAINASDLAGTGFNDGNEFLSGRVVGVTRSNFSTEANTGLLDQNLGDDWAGQQTIYGTGSTAVTIAVDQINKDEVVITNPLNLDFIIMSLNFNTSNNLPFLQADPSRLFWDVSAGANVVPALGAVNGINGPDIIFQADGNNSFQIAAVPEPSTFALTGLGLLLAGGFMRRRAKK</sequence>
<keyword evidence="1" id="KW-0812">Transmembrane</keyword>
<evidence type="ECO:0000313" key="5">
    <source>
        <dbReference type="Proteomes" id="UP000007073"/>
    </source>
</evidence>
<feature type="transmembrane region" description="Helical" evidence="1">
    <location>
        <begin position="299"/>
        <end position="316"/>
    </location>
</feature>
<reference evidence="4 5" key="2">
    <citation type="journal article" date="2009" name="BMC Microbiol.">
        <title>The genome sequence of Geobacter metallireducens: features of metabolism, physiology and regulation common and dissimilar to Geobacter sulfurreducens.</title>
        <authorList>
            <person name="Aklujkar M."/>
            <person name="Krushkal J."/>
            <person name="DiBartolo G."/>
            <person name="Lapidus A."/>
            <person name="Land M.L."/>
            <person name="Lovley D.R."/>
        </authorList>
    </citation>
    <scope>NUCLEOTIDE SEQUENCE [LARGE SCALE GENOMIC DNA]</scope>
    <source>
        <strain evidence="5">ATCC 53774 / DSM 7210 / GS-15</strain>
    </source>
</reference>
<keyword evidence="1" id="KW-1133">Transmembrane helix</keyword>
<evidence type="ECO:0000259" key="3">
    <source>
        <dbReference type="Pfam" id="PF07589"/>
    </source>
</evidence>
<dbReference type="EMBL" id="CP000148">
    <property type="protein sequence ID" value="ABB32271.1"/>
    <property type="molecule type" value="Genomic_DNA"/>
</dbReference>
<dbReference type="Proteomes" id="UP000007073">
    <property type="component" value="Chromosome"/>
</dbReference>
<evidence type="ECO:0000256" key="1">
    <source>
        <dbReference type="SAM" id="Phobius"/>
    </source>
</evidence>
<dbReference type="AlphaFoldDB" id="Q39U03"/>
<organism evidence="4 5">
    <name type="scientific">Geobacter metallireducens (strain ATCC 53774 / DSM 7210 / GS-15)</name>
    <dbReference type="NCBI Taxonomy" id="269799"/>
    <lineage>
        <taxon>Bacteria</taxon>
        <taxon>Pseudomonadati</taxon>
        <taxon>Thermodesulfobacteriota</taxon>
        <taxon>Desulfuromonadia</taxon>
        <taxon>Geobacterales</taxon>
        <taxon>Geobacteraceae</taxon>
        <taxon>Geobacter</taxon>
    </lineage>
</organism>